<gene>
    <name evidence="7" type="ORF">JMJ55_21680</name>
</gene>
<feature type="chain" id="PRO_5046698929" evidence="5">
    <location>
        <begin position="26"/>
        <end position="327"/>
    </location>
</feature>
<dbReference type="RefSeq" id="WP_202827693.1">
    <property type="nucleotide sequence ID" value="NZ_JAEUXJ010000011.1"/>
</dbReference>
<feature type="domain" description="Metallo-beta-lactamase" evidence="6">
    <location>
        <begin position="89"/>
        <end position="299"/>
    </location>
</feature>
<evidence type="ECO:0000256" key="4">
    <source>
        <dbReference type="ARBA" id="ARBA00022833"/>
    </source>
</evidence>
<keyword evidence="3" id="KW-0378">Hydrolase</keyword>
<name>A0ABS1V8F8_9PROT</name>
<dbReference type="InterPro" id="IPR006311">
    <property type="entry name" value="TAT_signal"/>
</dbReference>
<evidence type="ECO:0000259" key="6">
    <source>
        <dbReference type="SMART" id="SM00849"/>
    </source>
</evidence>
<dbReference type="SMART" id="SM00849">
    <property type="entry name" value="Lactamase_B"/>
    <property type="match status" value="1"/>
</dbReference>
<sequence length="327" mass="35636">MLQLNRRALLGAAAASAALPLAAHAAAPFRNELPPAWHRFKLGSYELTIISDGSLPLGKPEPAFPASPPEEIRNLLTSNFLDPASATLEQNALVLNTGRQLILFDTGMGESMGAASQMFGPTTGRLLRNMKAAGIDPAQIDMVILTHAHCDHCWALVDAQGNRNFPNAQVALSETDLKFWTDDANKKGPEFMVPFIDGAKKNLSAYRDRMVMVQDGKEVVPGVTAFATPGHTMGHMVYFIADGNNTIVNTGDLAHHQVLLLKKPLWEFSFDTDPKLSAQSRFKMLTRLAADKHPVISYHFPWPGLGHVGKAGEGFEWYPAPVNVTTM</sequence>
<dbReference type="PANTHER" id="PTHR42978:SF6">
    <property type="entry name" value="QUORUM-QUENCHING LACTONASE YTNP-RELATED"/>
    <property type="match status" value="1"/>
</dbReference>
<keyword evidence="4" id="KW-0862">Zinc</keyword>
<dbReference type="SUPFAM" id="SSF56281">
    <property type="entry name" value="Metallo-hydrolase/oxidoreductase"/>
    <property type="match status" value="1"/>
</dbReference>
<comment type="similarity">
    <text evidence="1">Belongs to the metallo-beta-lactamase superfamily.</text>
</comment>
<evidence type="ECO:0000313" key="7">
    <source>
        <dbReference type="EMBL" id="MBL6457950.1"/>
    </source>
</evidence>
<dbReference type="InterPro" id="IPR051013">
    <property type="entry name" value="MBL_superfamily_lactonases"/>
</dbReference>
<dbReference type="Gene3D" id="3.60.15.10">
    <property type="entry name" value="Ribonuclease Z/Hydroxyacylglutathione hydrolase-like"/>
    <property type="match status" value="1"/>
</dbReference>
<organism evidence="7 8">
    <name type="scientific">Belnapia mucosa</name>
    <dbReference type="NCBI Taxonomy" id="2804532"/>
    <lineage>
        <taxon>Bacteria</taxon>
        <taxon>Pseudomonadati</taxon>
        <taxon>Pseudomonadota</taxon>
        <taxon>Alphaproteobacteria</taxon>
        <taxon>Acetobacterales</taxon>
        <taxon>Roseomonadaceae</taxon>
        <taxon>Belnapia</taxon>
    </lineage>
</organism>
<keyword evidence="5" id="KW-0732">Signal</keyword>
<dbReference type="PANTHER" id="PTHR42978">
    <property type="entry name" value="QUORUM-QUENCHING LACTONASE YTNP-RELATED-RELATED"/>
    <property type="match status" value="1"/>
</dbReference>
<dbReference type="PROSITE" id="PS51318">
    <property type="entry name" value="TAT"/>
    <property type="match status" value="1"/>
</dbReference>
<dbReference type="CDD" id="cd07720">
    <property type="entry name" value="OPHC2-like_MBL-fold"/>
    <property type="match status" value="1"/>
</dbReference>
<evidence type="ECO:0000313" key="8">
    <source>
        <dbReference type="Proteomes" id="UP000606490"/>
    </source>
</evidence>
<accession>A0ABS1V8F8</accession>
<proteinExistence type="inferred from homology"/>
<evidence type="ECO:0000256" key="5">
    <source>
        <dbReference type="SAM" id="SignalP"/>
    </source>
</evidence>
<reference evidence="7 8" key="1">
    <citation type="submission" date="2021-01" db="EMBL/GenBank/DDBJ databases">
        <title>Belnapia mucosa sp. nov. and Belnapia arida sp. nov., isolated from the Tabernas Desert (Almeria, Spain).</title>
        <authorList>
            <person name="Molina-Menor E."/>
            <person name="Vidal-Verdu A."/>
            <person name="Calonge A."/>
            <person name="Satari L."/>
            <person name="Pereto Magraner J."/>
            <person name="Porcar Miralles M."/>
        </authorList>
    </citation>
    <scope>NUCLEOTIDE SEQUENCE [LARGE SCALE GENOMIC DNA]</scope>
    <source>
        <strain evidence="7 8">T6</strain>
    </source>
</reference>
<evidence type="ECO:0000256" key="1">
    <source>
        <dbReference type="ARBA" id="ARBA00007749"/>
    </source>
</evidence>
<dbReference type="Pfam" id="PF00753">
    <property type="entry name" value="Lactamase_B"/>
    <property type="match status" value="1"/>
</dbReference>
<feature type="signal peptide" evidence="5">
    <location>
        <begin position="1"/>
        <end position="25"/>
    </location>
</feature>
<dbReference type="InterPro" id="IPR036866">
    <property type="entry name" value="RibonucZ/Hydroxyglut_hydro"/>
</dbReference>
<evidence type="ECO:0000256" key="2">
    <source>
        <dbReference type="ARBA" id="ARBA00022723"/>
    </source>
</evidence>
<dbReference type="EMBL" id="JAEUXJ010000011">
    <property type="protein sequence ID" value="MBL6457950.1"/>
    <property type="molecule type" value="Genomic_DNA"/>
</dbReference>
<keyword evidence="2" id="KW-0479">Metal-binding</keyword>
<evidence type="ECO:0000256" key="3">
    <source>
        <dbReference type="ARBA" id="ARBA00022801"/>
    </source>
</evidence>
<protein>
    <submittedName>
        <fullName evidence="7">MBL fold metallo-hydrolase</fullName>
    </submittedName>
</protein>
<dbReference type="InterPro" id="IPR001279">
    <property type="entry name" value="Metallo-B-lactamas"/>
</dbReference>
<comment type="caution">
    <text evidence="7">The sequence shown here is derived from an EMBL/GenBank/DDBJ whole genome shotgun (WGS) entry which is preliminary data.</text>
</comment>
<dbReference type="Proteomes" id="UP000606490">
    <property type="component" value="Unassembled WGS sequence"/>
</dbReference>
<keyword evidence="8" id="KW-1185">Reference proteome</keyword>